<dbReference type="EMBL" id="FQWQ01000002">
    <property type="protein sequence ID" value="SHH19001.1"/>
    <property type="molecule type" value="Genomic_DNA"/>
</dbReference>
<evidence type="ECO:0000259" key="2">
    <source>
        <dbReference type="Pfam" id="PF13441"/>
    </source>
</evidence>
<dbReference type="Pfam" id="PF13441">
    <property type="entry name" value="Gly-zipper_YMGG"/>
    <property type="match status" value="1"/>
</dbReference>
<sequence length="168" mass="17090">MKKILITYVLVAASASLAQTPDAATHTSFAKSLGIYIFPAKKQSQATQDKDDTDCYKWAVEQSGVDPLNPPKVEAAKVDTSPDGTAVKGAARGAAAGVAIGAIAGDAGKGAAIGAVAGGLAGRRAKKVGDAQQQQANNQAAAQQQTAMTDSFKKAYTACMEGKGYTVK</sequence>
<evidence type="ECO:0000313" key="4">
    <source>
        <dbReference type="Proteomes" id="UP000184212"/>
    </source>
</evidence>
<organism evidence="3 4">
    <name type="scientific">Chryseolinea serpens</name>
    <dbReference type="NCBI Taxonomy" id="947013"/>
    <lineage>
        <taxon>Bacteria</taxon>
        <taxon>Pseudomonadati</taxon>
        <taxon>Bacteroidota</taxon>
        <taxon>Cytophagia</taxon>
        <taxon>Cytophagales</taxon>
        <taxon>Fulvivirgaceae</taxon>
        <taxon>Chryseolinea</taxon>
    </lineage>
</organism>
<evidence type="ECO:0000256" key="1">
    <source>
        <dbReference type="SAM" id="SignalP"/>
    </source>
</evidence>
<dbReference type="STRING" id="947013.SAMN04488109_3085"/>
<feature type="signal peptide" evidence="1">
    <location>
        <begin position="1"/>
        <end position="18"/>
    </location>
</feature>
<dbReference type="Proteomes" id="UP000184212">
    <property type="component" value="Unassembled WGS sequence"/>
</dbReference>
<dbReference type="OrthoDB" id="1453468at2"/>
<protein>
    <submittedName>
        <fullName evidence="3">Glycine-zipper containing OmpA-like membrane domain-containing protein</fullName>
    </submittedName>
</protein>
<feature type="domain" description="YMGG-like Gly-zipper" evidence="2">
    <location>
        <begin position="85"/>
        <end position="122"/>
    </location>
</feature>
<proteinExistence type="predicted"/>
<gene>
    <name evidence="3" type="ORF">SAMN04488109_3085</name>
</gene>
<dbReference type="RefSeq" id="WP_073135690.1">
    <property type="nucleotide sequence ID" value="NZ_FQWQ01000002.1"/>
</dbReference>
<feature type="chain" id="PRO_5012093107" evidence="1">
    <location>
        <begin position="19"/>
        <end position="168"/>
    </location>
</feature>
<keyword evidence="1" id="KW-0732">Signal</keyword>
<accession>A0A1M5QYI4</accession>
<keyword evidence="4" id="KW-1185">Reference proteome</keyword>
<evidence type="ECO:0000313" key="3">
    <source>
        <dbReference type="EMBL" id="SHH19001.1"/>
    </source>
</evidence>
<reference evidence="3 4" key="1">
    <citation type="submission" date="2016-11" db="EMBL/GenBank/DDBJ databases">
        <authorList>
            <person name="Jaros S."/>
            <person name="Januszkiewicz K."/>
            <person name="Wedrychowicz H."/>
        </authorList>
    </citation>
    <scope>NUCLEOTIDE SEQUENCE [LARGE SCALE GENOMIC DNA]</scope>
    <source>
        <strain evidence="3 4">DSM 24574</strain>
    </source>
</reference>
<dbReference type="AlphaFoldDB" id="A0A1M5QYI4"/>
<name>A0A1M5QYI4_9BACT</name>
<dbReference type="InterPro" id="IPR027367">
    <property type="entry name" value="Gly-zipper_YMGG"/>
</dbReference>